<comment type="caution">
    <text evidence="1">The sequence shown here is derived from an EMBL/GenBank/DDBJ whole genome shotgun (WGS) entry which is preliminary data.</text>
</comment>
<dbReference type="AlphaFoldDB" id="A0AAE1K1X1"/>
<dbReference type="EMBL" id="JAWQEG010004380">
    <property type="protein sequence ID" value="KAK3861894.1"/>
    <property type="molecule type" value="Genomic_DNA"/>
</dbReference>
<proteinExistence type="predicted"/>
<evidence type="ECO:0000313" key="1">
    <source>
        <dbReference type="EMBL" id="KAK3861894.1"/>
    </source>
</evidence>
<name>A0AAE1K1X1_PETCI</name>
<sequence length="118" mass="13464">MRLIKRGHNHGRGIPWPWSQQYNSSITDDRKSCLAITTQSLAPTLRGTWYTYQLVSLLFLVTVYTDTMGHMLCRAHHYTHRPLLVPFMGGGSLLLQTPDVLTADERQQKADRQVGLDL</sequence>
<evidence type="ECO:0000313" key="2">
    <source>
        <dbReference type="Proteomes" id="UP001286313"/>
    </source>
</evidence>
<reference evidence="1" key="1">
    <citation type="submission" date="2023-10" db="EMBL/GenBank/DDBJ databases">
        <title>Genome assemblies of two species of porcelain crab, Petrolisthes cinctipes and Petrolisthes manimaculis (Anomura: Porcellanidae).</title>
        <authorList>
            <person name="Angst P."/>
        </authorList>
    </citation>
    <scope>NUCLEOTIDE SEQUENCE</scope>
    <source>
        <strain evidence="1">PB745_01</strain>
        <tissue evidence="1">Gill</tissue>
    </source>
</reference>
<gene>
    <name evidence="1" type="ORF">Pcinc_032186</name>
</gene>
<dbReference type="Proteomes" id="UP001286313">
    <property type="component" value="Unassembled WGS sequence"/>
</dbReference>
<accession>A0AAE1K1X1</accession>
<organism evidence="1 2">
    <name type="scientific">Petrolisthes cinctipes</name>
    <name type="common">Flat porcelain crab</name>
    <dbReference type="NCBI Taxonomy" id="88211"/>
    <lineage>
        <taxon>Eukaryota</taxon>
        <taxon>Metazoa</taxon>
        <taxon>Ecdysozoa</taxon>
        <taxon>Arthropoda</taxon>
        <taxon>Crustacea</taxon>
        <taxon>Multicrustacea</taxon>
        <taxon>Malacostraca</taxon>
        <taxon>Eumalacostraca</taxon>
        <taxon>Eucarida</taxon>
        <taxon>Decapoda</taxon>
        <taxon>Pleocyemata</taxon>
        <taxon>Anomura</taxon>
        <taxon>Galatheoidea</taxon>
        <taxon>Porcellanidae</taxon>
        <taxon>Petrolisthes</taxon>
    </lineage>
</organism>
<protein>
    <submittedName>
        <fullName evidence="1">Uncharacterized protein</fullName>
    </submittedName>
</protein>
<keyword evidence="2" id="KW-1185">Reference proteome</keyword>